<proteinExistence type="predicted"/>
<dbReference type="EMBL" id="CAJEWN010000015">
    <property type="protein sequence ID" value="CAD2134426.1"/>
    <property type="molecule type" value="Genomic_DNA"/>
</dbReference>
<organism evidence="1 2">
    <name type="scientific">Meloidogyne enterolobii</name>
    <name type="common">Root-knot nematode worm</name>
    <name type="synonym">Meloidogyne mayaguensis</name>
    <dbReference type="NCBI Taxonomy" id="390850"/>
    <lineage>
        <taxon>Eukaryota</taxon>
        <taxon>Metazoa</taxon>
        <taxon>Ecdysozoa</taxon>
        <taxon>Nematoda</taxon>
        <taxon>Chromadorea</taxon>
        <taxon>Rhabditida</taxon>
        <taxon>Tylenchina</taxon>
        <taxon>Tylenchomorpha</taxon>
        <taxon>Tylenchoidea</taxon>
        <taxon>Meloidogynidae</taxon>
        <taxon>Meloidogyninae</taxon>
        <taxon>Meloidogyne</taxon>
    </lineage>
</organism>
<name>A0A6V7TTM7_MELEN</name>
<evidence type="ECO:0000313" key="2">
    <source>
        <dbReference type="Proteomes" id="UP000580250"/>
    </source>
</evidence>
<reference evidence="1 2" key="1">
    <citation type="submission" date="2020-08" db="EMBL/GenBank/DDBJ databases">
        <authorList>
            <person name="Koutsovoulos G."/>
            <person name="Danchin GJ E."/>
        </authorList>
    </citation>
    <scope>NUCLEOTIDE SEQUENCE [LARGE SCALE GENOMIC DNA]</scope>
</reference>
<protein>
    <submittedName>
        <fullName evidence="1">Uncharacterized protein</fullName>
    </submittedName>
</protein>
<evidence type="ECO:0000313" key="1">
    <source>
        <dbReference type="EMBL" id="CAD2134426.1"/>
    </source>
</evidence>
<sequence>MIVDCRSDCLKKFGCLEEQGCLELEFSRLLSLSKVVRRFSDFFCCHPVFQLA</sequence>
<dbReference type="AlphaFoldDB" id="A0A6V7TTM7"/>
<dbReference type="Proteomes" id="UP000580250">
    <property type="component" value="Unassembled WGS sequence"/>
</dbReference>
<comment type="caution">
    <text evidence="1">The sequence shown here is derived from an EMBL/GenBank/DDBJ whole genome shotgun (WGS) entry which is preliminary data.</text>
</comment>
<gene>
    <name evidence="1" type="ORF">MENT_LOCUS4376</name>
</gene>
<accession>A0A6V7TTM7</accession>